<evidence type="ECO:0000256" key="17">
    <source>
        <dbReference type="SAM" id="SignalP"/>
    </source>
</evidence>
<evidence type="ECO:0000256" key="13">
    <source>
        <dbReference type="ARBA" id="ARBA00023295"/>
    </source>
</evidence>
<dbReference type="Pfam" id="PF00128">
    <property type="entry name" value="Alpha-amylase"/>
    <property type="match status" value="1"/>
</dbReference>
<evidence type="ECO:0000256" key="10">
    <source>
        <dbReference type="ARBA" id="ARBA00023157"/>
    </source>
</evidence>
<dbReference type="PRINTS" id="PR00110">
    <property type="entry name" value="ALPHAAMYLASE"/>
</dbReference>
<organism evidence="20 21">
    <name type="scientific">Bemisia tabaci</name>
    <name type="common">Sweetpotato whitefly</name>
    <name type="synonym">Aleurodes tabaci</name>
    <dbReference type="NCBI Taxonomy" id="7038"/>
    <lineage>
        <taxon>Eukaryota</taxon>
        <taxon>Metazoa</taxon>
        <taxon>Ecdysozoa</taxon>
        <taxon>Arthropoda</taxon>
        <taxon>Hexapoda</taxon>
        <taxon>Insecta</taxon>
        <taxon>Pterygota</taxon>
        <taxon>Neoptera</taxon>
        <taxon>Paraneoptera</taxon>
        <taxon>Hemiptera</taxon>
        <taxon>Sternorrhyncha</taxon>
        <taxon>Aleyrodoidea</taxon>
        <taxon>Aleyrodidae</taxon>
        <taxon>Aleyrodinae</taxon>
        <taxon>Bemisia</taxon>
    </lineage>
</organism>
<comment type="subunit">
    <text evidence="5">Monomer.</text>
</comment>
<dbReference type="SMART" id="SM00642">
    <property type="entry name" value="Aamy"/>
    <property type="match status" value="1"/>
</dbReference>
<evidence type="ECO:0000256" key="1">
    <source>
        <dbReference type="ARBA" id="ARBA00000548"/>
    </source>
</evidence>
<evidence type="ECO:0000256" key="9">
    <source>
        <dbReference type="ARBA" id="ARBA00022837"/>
    </source>
</evidence>
<keyword evidence="21" id="KW-1185">Reference proteome</keyword>
<dbReference type="SUPFAM" id="SSF51011">
    <property type="entry name" value="Glycosyl hydrolase domain"/>
    <property type="match status" value="1"/>
</dbReference>
<protein>
    <recommendedName>
        <fullName evidence="6 15">Alpha-amylase</fullName>
        <ecNumber evidence="6 15">3.2.1.1</ecNumber>
    </recommendedName>
</protein>
<feature type="domain" description="Glycosyl hydrolase family 13 catalytic" evidence="19">
    <location>
        <begin position="30"/>
        <end position="419"/>
    </location>
</feature>
<dbReference type="Pfam" id="PF02806">
    <property type="entry name" value="Alpha-amylase_C"/>
    <property type="match status" value="1"/>
</dbReference>
<evidence type="ECO:0000256" key="2">
    <source>
        <dbReference type="ARBA" id="ARBA00001913"/>
    </source>
</evidence>
<feature type="domain" description="Alpha-amylase C-terminal" evidence="18">
    <location>
        <begin position="429"/>
        <end position="537"/>
    </location>
</feature>
<evidence type="ECO:0000256" key="3">
    <source>
        <dbReference type="ARBA" id="ARBA00001923"/>
    </source>
</evidence>
<gene>
    <name evidence="20" type="ORF">BEMITA_LOCUS2854</name>
</gene>
<evidence type="ECO:0000256" key="8">
    <source>
        <dbReference type="ARBA" id="ARBA00022801"/>
    </source>
</evidence>
<comment type="cofactor">
    <cofactor evidence="2">
        <name>Ca(2+)</name>
        <dbReference type="ChEBI" id="CHEBI:29108"/>
    </cofactor>
</comment>
<keyword evidence="17" id="KW-0732">Signal</keyword>
<evidence type="ECO:0000256" key="12">
    <source>
        <dbReference type="ARBA" id="ARBA00023277"/>
    </source>
</evidence>
<evidence type="ECO:0000313" key="20">
    <source>
        <dbReference type="EMBL" id="CAH0383401.1"/>
    </source>
</evidence>
<evidence type="ECO:0000256" key="15">
    <source>
        <dbReference type="RuleBase" id="RU361134"/>
    </source>
</evidence>
<dbReference type="GO" id="GO:0004556">
    <property type="term" value="F:alpha-amylase activity"/>
    <property type="evidence" value="ECO:0007669"/>
    <property type="project" value="UniProtKB-UniRule"/>
</dbReference>
<sequence length="585" mass="66867">MELLSKYIIILLCLHSTMGQFDTGMSGDRRVIVHLFEWPFNAIKEECKMVLGPQKFGGVLVQSVNEHILIKKAGNIRRPWYERYQPLSWDIISRLGTEQQFKEMVEECNKNDVRVYVDTVLNHATGSIYGGVVEGVGGTRADVNFKSYPGLGFNRENFHTTCQINWKDKITVRNCELSGLQDVDQSQEYVRGKIVEYLNKLISYGVAGFRVDAAMHMWPKDLQAIYSKLRDVSLNDGKTTFRPTWMLEVHDEDGSYQDDYKDIGSEYEFEFLARVKRVFKKMDSSLASIYQYVKQPRYLSKKRVALTSNQDEQRREWIDRFSSEPDRSGVQQPENATVMYRIFEKALTEMTFSRPVVDAFILTFTTDIPSIFSGYSYTDQNAGPPMNEETEEIKNPLNCSDGWMCEHRFKPLQWIIKFFTNFVQDAPVETWFSDWTNGSPLQAAFIRGKKGFAVFNADVKSLKQTFKVPLPAGVYCDLATGYFCQHHQMCMGGLKRRVEVKEDGSIEVSLPGMIRSSNNCTAPATEPPYLAISLQSKYPDPETPNPIVETIGWIVLAVAVVVGVGVVTWFLCRQSKSNREIQLVV</sequence>
<reference evidence="20" key="1">
    <citation type="submission" date="2021-12" db="EMBL/GenBank/DDBJ databases">
        <authorList>
            <person name="King R."/>
        </authorList>
    </citation>
    <scope>NUCLEOTIDE SEQUENCE</scope>
</reference>
<evidence type="ECO:0000313" key="21">
    <source>
        <dbReference type="Proteomes" id="UP001152759"/>
    </source>
</evidence>
<dbReference type="InterPro" id="IPR006046">
    <property type="entry name" value="Alpha_amylase"/>
</dbReference>
<dbReference type="Gene3D" id="3.20.20.80">
    <property type="entry name" value="Glycosidases"/>
    <property type="match status" value="1"/>
</dbReference>
<dbReference type="InterPro" id="IPR031319">
    <property type="entry name" value="A-amylase_C"/>
</dbReference>
<dbReference type="PANTHER" id="PTHR43447">
    <property type="entry name" value="ALPHA-AMYLASE"/>
    <property type="match status" value="1"/>
</dbReference>
<evidence type="ECO:0000256" key="11">
    <source>
        <dbReference type="ARBA" id="ARBA00023214"/>
    </source>
</evidence>
<feature type="chain" id="PRO_5040392048" description="Alpha-amylase" evidence="17">
    <location>
        <begin position="20"/>
        <end position="585"/>
    </location>
</feature>
<dbReference type="EC" id="3.2.1.1" evidence="6 15"/>
<dbReference type="SMART" id="SM00632">
    <property type="entry name" value="Aamy_C"/>
    <property type="match status" value="1"/>
</dbReference>
<dbReference type="Gene3D" id="2.60.40.1180">
    <property type="entry name" value="Golgi alpha-mannosidase II"/>
    <property type="match status" value="1"/>
</dbReference>
<keyword evidence="16" id="KW-0812">Transmembrane</keyword>
<evidence type="ECO:0000256" key="5">
    <source>
        <dbReference type="ARBA" id="ARBA00011245"/>
    </source>
</evidence>
<feature type="transmembrane region" description="Helical" evidence="16">
    <location>
        <begin position="551"/>
        <end position="572"/>
    </location>
</feature>
<comment type="similarity">
    <text evidence="4 14">Belongs to the glycosyl hydrolase 13 family.</text>
</comment>
<evidence type="ECO:0000256" key="4">
    <source>
        <dbReference type="ARBA" id="ARBA00008061"/>
    </source>
</evidence>
<comment type="cofactor">
    <cofactor evidence="3">
        <name>chloride</name>
        <dbReference type="ChEBI" id="CHEBI:17996"/>
    </cofactor>
</comment>
<dbReference type="InterPro" id="IPR017853">
    <property type="entry name" value="GH"/>
</dbReference>
<keyword evidence="8 15" id="KW-0378">Hydrolase</keyword>
<dbReference type="SUPFAM" id="SSF51445">
    <property type="entry name" value="(Trans)glycosidases"/>
    <property type="match status" value="1"/>
</dbReference>
<dbReference type="InterPro" id="IPR006048">
    <property type="entry name" value="A-amylase/branching_C"/>
</dbReference>
<keyword evidence="7" id="KW-0479">Metal-binding</keyword>
<keyword evidence="9" id="KW-0106">Calcium</keyword>
<dbReference type="GO" id="GO:0005975">
    <property type="term" value="P:carbohydrate metabolic process"/>
    <property type="evidence" value="ECO:0007669"/>
    <property type="project" value="InterPro"/>
</dbReference>
<evidence type="ECO:0000256" key="16">
    <source>
        <dbReference type="SAM" id="Phobius"/>
    </source>
</evidence>
<dbReference type="Proteomes" id="UP001152759">
    <property type="component" value="Chromosome 10"/>
</dbReference>
<keyword evidence="12 15" id="KW-0119">Carbohydrate metabolism</keyword>
<accession>A0A9P0A4T2</accession>
<keyword evidence="13 15" id="KW-0326">Glycosidase</keyword>
<keyword evidence="11" id="KW-0868">Chloride</keyword>
<evidence type="ECO:0000256" key="6">
    <source>
        <dbReference type="ARBA" id="ARBA00012595"/>
    </source>
</evidence>
<dbReference type="InterPro" id="IPR006047">
    <property type="entry name" value="GH13_cat_dom"/>
</dbReference>
<dbReference type="GO" id="GO:0046872">
    <property type="term" value="F:metal ion binding"/>
    <property type="evidence" value="ECO:0007669"/>
    <property type="project" value="UniProtKB-KW"/>
</dbReference>
<keyword evidence="16" id="KW-1133">Transmembrane helix</keyword>
<evidence type="ECO:0000259" key="19">
    <source>
        <dbReference type="SMART" id="SM00642"/>
    </source>
</evidence>
<name>A0A9P0A4T2_BEMTA</name>
<keyword evidence="16" id="KW-0472">Membrane</keyword>
<dbReference type="AlphaFoldDB" id="A0A9P0A4T2"/>
<evidence type="ECO:0000256" key="7">
    <source>
        <dbReference type="ARBA" id="ARBA00022723"/>
    </source>
</evidence>
<comment type="catalytic activity">
    <reaction evidence="1 15">
        <text>Endohydrolysis of (1-&gt;4)-alpha-D-glucosidic linkages in polysaccharides containing three or more (1-&gt;4)-alpha-linked D-glucose units.</text>
        <dbReference type="EC" id="3.2.1.1"/>
    </reaction>
</comment>
<evidence type="ECO:0000259" key="18">
    <source>
        <dbReference type="SMART" id="SM00632"/>
    </source>
</evidence>
<keyword evidence="10" id="KW-1015">Disulfide bond</keyword>
<proteinExistence type="inferred from homology"/>
<evidence type="ECO:0000256" key="14">
    <source>
        <dbReference type="RuleBase" id="RU003615"/>
    </source>
</evidence>
<dbReference type="InterPro" id="IPR013780">
    <property type="entry name" value="Glyco_hydro_b"/>
</dbReference>
<dbReference type="EMBL" id="OU963871">
    <property type="protein sequence ID" value="CAH0383401.1"/>
    <property type="molecule type" value="Genomic_DNA"/>
</dbReference>
<feature type="signal peptide" evidence="17">
    <location>
        <begin position="1"/>
        <end position="19"/>
    </location>
</feature>